<evidence type="ECO:0000256" key="1">
    <source>
        <dbReference type="SAM" id="MobiDB-lite"/>
    </source>
</evidence>
<proteinExistence type="predicted"/>
<name>A0A117RGI4_9ACTN</name>
<sequence length="147" mass="16003">MTPGPTQTQWFTAPLPWPDASTPVRPEHAGIGPGGSPQWAAEATTAPAAADESSPQAVRGVRDTVRTPAPALPQRRPATPRHALPRPGGDLRLTPLYAALLHEWRERGAAVPGAVDPEWHRLVSWQAMEADVRRTLRSLRLQRSLPE</sequence>
<evidence type="ECO:0000313" key="3">
    <source>
        <dbReference type="Proteomes" id="UP000053024"/>
    </source>
</evidence>
<gene>
    <name evidence="2" type="ORF">AQJ66_04835</name>
</gene>
<evidence type="ECO:0000313" key="2">
    <source>
        <dbReference type="EMBL" id="KUN89490.1"/>
    </source>
</evidence>
<comment type="caution">
    <text evidence="2">The sequence shown here is derived from an EMBL/GenBank/DDBJ whole genome shotgun (WGS) entry which is preliminary data.</text>
</comment>
<organism evidence="2 3">
    <name type="scientific">Streptomyces bungoensis</name>
    <dbReference type="NCBI Taxonomy" id="285568"/>
    <lineage>
        <taxon>Bacteria</taxon>
        <taxon>Bacillati</taxon>
        <taxon>Actinomycetota</taxon>
        <taxon>Actinomycetes</taxon>
        <taxon>Kitasatosporales</taxon>
        <taxon>Streptomycetaceae</taxon>
        <taxon>Streptomyces</taxon>
    </lineage>
</organism>
<dbReference type="Proteomes" id="UP000053024">
    <property type="component" value="Unassembled WGS sequence"/>
</dbReference>
<accession>A0A117RGI4</accession>
<feature type="compositionally biased region" description="Low complexity" evidence="1">
    <location>
        <begin position="40"/>
        <end position="55"/>
    </location>
</feature>
<feature type="region of interest" description="Disordered" evidence="1">
    <location>
        <begin position="1"/>
        <end position="89"/>
    </location>
</feature>
<dbReference type="AlphaFoldDB" id="A0A117RGI4"/>
<keyword evidence="3" id="KW-1185">Reference proteome</keyword>
<dbReference type="EMBL" id="LMWX01000007">
    <property type="protein sequence ID" value="KUN89490.1"/>
    <property type="molecule type" value="Genomic_DNA"/>
</dbReference>
<protein>
    <submittedName>
        <fullName evidence="2">Uncharacterized protein</fullName>
    </submittedName>
</protein>
<feature type="compositionally biased region" description="Polar residues" evidence="1">
    <location>
        <begin position="1"/>
        <end position="11"/>
    </location>
</feature>
<reference evidence="2 3" key="1">
    <citation type="submission" date="2015-10" db="EMBL/GenBank/DDBJ databases">
        <title>Draft genome sequence of Streptomyces bungoensis DSM 41781, type strain for the species Streptomyces bungoensis.</title>
        <authorList>
            <person name="Ruckert C."/>
            <person name="Winkler A."/>
            <person name="Kalinowski J."/>
            <person name="Kampfer P."/>
            <person name="Glaeser S."/>
        </authorList>
    </citation>
    <scope>NUCLEOTIDE SEQUENCE [LARGE SCALE GENOMIC DNA]</scope>
    <source>
        <strain evidence="2 3">DSM 41781</strain>
    </source>
</reference>